<reference evidence="2 3" key="1">
    <citation type="journal article" date="2010" name="Nature">
        <title>The Ectocarpus genome and the independent evolution of multicellularity in brown algae.</title>
        <authorList>
            <person name="Cock J.M."/>
            <person name="Sterck L."/>
            <person name="Rouze P."/>
            <person name="Scornet D."/>
            <person name="Allen A.E."/>
            <person name="Amoutzias G."/>
            <person name="Anthouard V."/>
            <person name="Artiguenave F."/>
            <person name="Aury J.M."/>
            <person name="Badger J.H."/>
            <person name="Beszteri B."/>
            <person name="Billiau K."/>
            <person name="Bonnet E."/>
            <person name="Bothwell J.H."/>
            <person name="Bowler C."/>
            <person name="Boyen C."/>
            <person name="Brownlee C."/>
            <person name="Carrano C.J."/>
            <person name="Charrier B."/>
            <person name="Cho G.Y."/>
            <person name="Coelho S.M."/>
            <person name="Collen J."/>
            <person name="Corre E."/>
            <person name="Da Silva C."/>
            <person name="Delage L."/>
            <person name="Delaroque N."/>
            <person name="Dittami S.M."/>
            <person name="Doulbeau S."/>
            <person name="Elias M."/>
            <person name="Farnham G."/>
            <person name="Gachon C.M."/>
            <person name="Gschloessl B."/>
            <person name="Heesch S."/>
            <person name="Jabbari K."/>
            <person name="Jubin C."/>
            <person name="Kawai H."/>
            <person name="Kimura K."/>
            <person name="Kloareg B."/>
            <person name="Kupper F.C."/>
            <person name="Lang D."/>
            <person name="Le Bail A."/>
            <person name="Leblanc C."/>
            <person name="Lerouge P."/>
            <person name="Lohr M."/>
            <person name="Lopez P.J."/>
            <person name="Martens C."/>
            <person name="Maumus F."/>
            <person name="Michel G."/>
            <person name="Miranda-Saavedra D."/>
            <person name="Morales J."/>
            <person name="Moreau H."/>
            <person name="Motomura T."/>
            <person name="Nagasato C."/>
            <person name="Napoli C.A."/>
            <person name="Nelson D.R."/>
            <person name="Nyvall-Collen P."/>
            <person name="Peters A.F."/>
            <person name="Pommier C."/>
            <person name="Potin P."/>
            <person name="Poulain J."/>
            <person name="Quesneville H."/>
            <person name="Read B."/>
            <person name="Rensing S.A."/>
            <person name="Ritter A."/>
            <person name="Rousvoal S."/>
            <person name="Samanta M."/>
            <person name="Samson G."/>
            <person name="Schroeder D.C."/>
            <person name="Segurens B."/>
            <person name="Strittmatter M."/>
            <person name="Tonon T."/>
            <person name="Tregear J.W."/>
            <person name="Valentin K."/>
            <person name="von Dassow P."/>
            <person name="Yamagishi T."/>
            <person name="Van de Peer Y."/>
            <person name="Wincker P."/>
        </authorList>
    </citation>
    <scope>NUCLEOTIDE SEQUENCE [LARGE SCALE GENOMIC DNA]</scope>
    <source>
        <strain evidence="3">Ec32 / CCAP1310/4</strain>
    </source>
</reference>
<keyword evidence="3" id="KW-1185">Reference proteome</keyword>
<dbReference type="OrthoDB" id="542946at2759"/>
<feature type="compositionally biased region" description="Basic and acidic residues" evidence="1">
    <location>
        <begin position="1113"/>
        <end position="1122"/>
    </location>
</feature>
<feature type="region of interest" description="Disordered" evidence="1">
    <location>
        <begin position="1113"/>
        <end position="1172"/>
    </location>
</feature>
<sequence length="1172" mass="127519">MERESWAEVQLAASVEVVALSFELAVQIFAETILVEAKGCQGSTQLILERVVIDFPLRYKGMKGGERTVWTPVQLHDTPDAFISHIKTSIPFRPSVTMTYLFLSPASAHRAVGGPIMSIQRSYTMHHRSSSKSSLSMTNRPFRSLYGGLFLSGAEAKHYGELFRMQGLSFTVEGVAGAKEHLAENVERAREVGDTLGVHSSLMPLALLSGVNDEGVSAGSQAVVDLSRVTKSAAARHRSRRNLCDHILLILGMLVGWVRGSQPILKWEGGGGVIYLDDGDSQDDESDGQWHPKTRCGSSKDLVQTWLRTTHQLFWGWRCDLLRYLDEDRHSDVVVVKDKARGWMEEISDAARMGLKLPMLRWHDHGRTIADGKSGFLKAAALVRRRLSEVCDGVHERHLEEKRKKGDVAPQGGWPHLLGFQLASHGGHARETGLSLPTTAGLLQLQRGWLDDAVAAAHVRDSEAIKESGGKRIVGRRKKKTTASSTAAAVEAALTSGVRYVPAPATPDSARAPKAVEVRLAVVETLREDTIPEVFAHEITLMKYAADNRIDKSLHDSISEVLTSVLAPNPFPVLTDSLAVSSISHVFRRTVDSEEDAIQSGAPKLVVHAGEEEGSQVFVAHGTRNGSASIYGSKPALEDVDVEGASTLFGVLPPIAGWVLDGLGGSWTDVDVGISGFARYHGSQAAHHAVPSNVTVMLACACSFDLDSGTTPMEYFTRCAVHCASAAHTNNSGLLVVGLTARTAPEDNLAAPPWEEAAALDAGQFFSLMQILDDPEEVEDELAHLHPGEIVLEAFMPFLIPTAAAKDFVVVPLSIRFLLLTSDHGDSGCSEALAAAMFYDCVYSTAKAAERAAARHSAVLNESGLPAGRNYVKRTRRLVLDRIDRREYLEAYRLVHHLRALRSVELPEEDAQKSVPATTPEPDIGGSSQNGEHNEYVSRNRAWKLPEDSIPPPDPDGEEAEARAIRRMLRGPSGRLDHARRLLDVLRRLVERENLAPETIGLLEEGELREHAVYCTSYLLDTLAEQPPVRFEGAVESIKLRARLLLDRVVEMAGPRGVSKGATRAAAAGADATREAACDLAAAVTSMLDIVQLAAESDTHRCCPEMERAIKRYRATDKRNEEELPPLGTKRSGRRRAAAKAGGTSKKSAGIRGSKKSGSISDDRRGRRKIQG</sequence>
<name>D7G6Y1_ECTSI</name>
<feature type="compositionally biased region" description="Low complexity" evidence="1">
    <location>
        <begin position="1139"/>
        <end position="1160"/>
    </location>
</feature>
<dbReference type="EMBL" id="FN649035">
    <property type="protein sequence ID" value="CBJ25674.1"/>
    <property type="molecule type" value="Genomic_DNA"/>
</dbReference>
<dbReference type="EMBL" id="FN649727">
    <property type="protein sequence ID" value="CBJ25674.1"/>
    <property type="molecule type" value="Genomic_DNA"/>
</dbReference>
<protein>
    <submittedName>
        <fullName evidence="2">Uncharacterized protein</fullName>
    </submittedName>
</protein>
<evidence type="ECO:0000313" key="3">
    <source>
        <dbReference type="Proteomes" id="UP000002630"/>
    </source>
</evidence>
<accession>D7G6Y1</accession>
<dbReference type="AlphaFoldDB" id="D7G6Y1"/>
<dbReference type="Proteomes" id="UP000002630">
    <property type="component" value="Linkage Group LG02"/>
</dbReference>
<gene>
    <name evidence="2" type="ORF">Esi_0008_0083</name>
</gene>
<evidence type="ECO:0000256" key="1">
    <source>
        <dbReference type="SAM" id="MobiDB-lite"/>
    </source>
</evidence>
<feature type="region of interest" description="Disordered" evidence="1">
    <location>
        <begin position="907"/>
        <end position="959"/>
    </location>
</feature>
<dbReference type="InParanoid" id="D7G6Y1"/>
<proteinExistence type="predicted"/>
<evidence type="ECO:0000313" key="2">
    <source>
        <dbReference type="EMBL" id="CBJ25674.1"/>
    </source>
</evidence>
<organism evidence="2 3">
    <name type="scientific">Ectocarpus siliculosus</name>
    <name type="common">Brown alga</name>
    <name type="synonym">Conferva siliculosa</name>
    <dbReference type="NCBI Taxonomy" id="2880"/>
    <lineage>
        <taxon>Eukaryota</taxon>
        <taxon>Sar</taxon>
        <taxon>Stramenopiles</taxon>
        <taxon>Ochrophyta</taxon>
        <taxon>PX clade</taxon>
        <taxon>Phaeophyceae</taxon>
        <taxon>Ectocarpales</taxon>
        <taxon>Ectocarpaceae</taxon>
        <taxon>Ectocarpus</taxon>
    </lineage>
</organism>